<dbReference type="AlphaFoldDB" id="A0A097IJ89"/>
<evidence type="ECO:0000313" key="2">
    <source>
        <dbReference type="Proteomes" id="UP000029914"/>
    </source>
</evidence>
<reference evidence="1 2" key="1">
    <citation type="submission" date="2013-09" db="EMBL/GenBank/DDBJ databases">
        <title>Complete genome sequence of Corynebacterium doosanense CAU 212(T) (=DSM 45436(T)), isolated from activated sludge.</title>
        <authorList>
            <person name="Schaffert L."/>
            <person name="Albersmeier A."/>
            <person name="Kalinowski J."/>
            <person name="Ruckert C."/>
        </authorList>
    </citation>
    <scope>NUCLEOTIDE SEQUENCE [LARGE SCALE GENOMIC DNA]</scope>
    <source>
        <strain evidence="1 2">CAU 212</strain>
    </source>
</reference>
<protein>
    <submittedName>
        <fullName evidence="1">Uncharacterized protein</fullName>
    </submittedName>
</protein>
<proteinExistence type="predicted"/>
<dbReference type="HOGENOM" id="CLU_090942_0_0_11"/>
<gene>
    <name evidence="1" type="ORF">CDOO_02780</name>
</gene>
<name>A0A097IJ89_9CORY</name>
<dbReference type="eggNOG" id="ENOG5031ITU">
    <property type="taxonomic scope" value="Bacteria"/>
</dbReference>
<accession>A0A097IJ89</accession>
<dbReference type="RefSeq" id="WP_018021301.1">
    <property type="nucleotide sequence ID" value="NZ_AQUX01000002.1"/>
</dbReference>
<dbReference type="EMBL" id="CP006764">
    <property type="protein sequence ID" value="AIT62212.1"/>
    <property type="molecule type" value="Genomic_DNA"/>
</dbReference>
<evidence type="ECO:0000313" key="1">
    <source>
        <dbReference type="EMBL" id="AIT62212.1"/>
    </source>
</evidence>
<dbReference type="KEGG" id="cdo:CDOO_02780"/>
<organism evidence="1 2">
    <name type="scientific">Corynebacterium doosanense CAU 212 = DSM 45436</name>
    <dbReference type="NCBI Taxonomy" id="558173"/>
    <lineage>
        <taxon>Bacteria</taxon>
        <taxon>Bacillati</taxon>
        <taxon>Actinomycetota</taxon>
        <taxon>Actinomycetes</taxon>
        <taxon>Mycobacteriales</taxon>
        <taxon>Corynebacteriaceae</taxon>
        <taxon>Corynebacterium</taxon>
    </lineage>
</organism>
<dbReference type="Proteomes" id="UP000029914">
    <property type="component" value="Chromosome"/>
</dbReference>
<keyword evidence="2" id="KW-1185">Reference proteome</keyword>
<sequence>MKDPTRIPEIIAALHTAWEAQPDRALAELWGSLENRGLGWATSDEDLLRLLREEAARHPVSVRPGDLSDSFAVVVTESPRRIVTLDPVGGRVTVRAQSDQIRTTTWCGGEIVRLVAGSPLVLRDASGIDHRLGVTREITVHPRPESIDLSGVERRDLGDRLYGASVSRDGGERPDLIVVGHSLEIQTVGLRAVDTQKIRFERLVTCRVGEAMAVTERGGRRRELGVVEELFPLDA</sequence>
<dbReference type="OrthoDB" id="4415055at2"/>